<sequence>MLKPADSVPLHIRLRRDEERDVDLLVADLSDWIGVILKFEGILNWENPRLLIAILLLISSVFMLFHLYSPTVLCTIGCFGLALTTVDYFGPTVSARLSHELLPFEAGRRYREFCRRLVHARYLLITFVLFIRDLRENHRVIYVLTCIPLLMISGFIGMHVSDLLLLYLLTVVCLLTPGIRHTGLLGIVRYSFTRLWTIMVRYRPTKYISPSRYIPARIQSVFSWPWSWYERFSRRKQS</sequence>
<keyword evidence="1" id="KW-0472">Membrane</keyword>
<protein>
    <submittedName>
        <fullName evidence="2">ADP-ribosylation factor protein 6-interacting protein 1</fullName>
    </submittedName>
</protein>
<organism evidence="2 3">
    <name type="scientific">Fasciolopsis buskii</name>
    <dbReference type="NCBI Taxonomy" id="27845"/>
    <lineage>
        <taxon>Eukaryota</taxon>
        <taxon>Metazoa</taxon>
        <taxon>Spiralia</taxon>
        <taxon>Lophotrochozoa</taxon>
        <taxon>Platyhelminthes</taxon>
        <taxon>Trematoda</taxon>
        <taxon>Digenea</taxon>
        <taxon>Plagiorchiida</taxon>
        <taxon>Echinostomata</taxon>
        <taxon>Echinostomatoidea</taxon>
        <taxon>Fasciolidae</taxon>
        <taxon>Fasciolopsis</taxon>
    </lineage>
</organism>
<feature type="transmembrane region" description="Helical" evidence="1">
    <location>
        <begin position="140"/>
        <end position="158"/>
    </location>
</feature>
<reference evidence="2" key="1">
    <citation type="submission" date="2019-05" db="EMBL/GenBank/DDBJ databases">
        <title>Annotation for the trematode Fasciolopsis buski.</title>
        <authorList>
            <person name="Choi Y.-J."/>
        </authorList>
    </citation>
    <scope>NUCLEOTIDE SEQUENCE</scope>
    <source>
        <strain evidence="2">HT</strain>
        <tissue evidence="2">Whole worm</tissue>
    </source>
</reference>
<dbReference type="OrthoDB" id="6416122at2759"/>
<dbReference type="InterPro" id="IPR052114">
    <property type="entry name" value="ER_autophagy_membrane_reg"/>
</dbReference>
<evidence type="ECO:0000313" key="3">
    <source>
        <dbReference type="Proteomes" id="UP000728185"/>
    </source>
</evidence>
<dbReference type="AlphaFoldDB" id="A0A8E0RWY0"/>
<dbReference type="EMBL" id="LUCM01007362">
    <property type="protein sequence ID" value="KAA0190102.1"/>
    <property type="molecule type" value="Genomic_DNA"/>
</dbReference>
<accession>A0A8E0RWY0</accession>
<keyword evidence="1" id="KW-1133">Transmembrane helix</keyword>
<dbReference type="GO" id="GO:0016020">
    <property type="term" value="C:membrane"/>
    <property type="evidence" value="ECO:0007669"/>
    <property type="project" value="TreeGrafter"/>
</dbReference>
<keyword evidence="3" id="KW-1185">Reference proteome</keyword>
<keyword evidence="1" id="KW-0812">Transmembrane</keyword>
<evidence type="ECO:0000256" key="1">
    <source>
        <dbReference type="SAM" id="Phobius"/>
    </source>
</evidence>
<proteinExistence type="predicted"/>
<evidence type="ECO:0000313" key="2">
    <source>
        <dbReference type="EMBL" id="KAA0190102.1"/>
    </source>
</evidence>
<feature type="transmembrane region" description="Helical" evidence="1">
    <location>
        <begin position="164"/>
        <end position="192"/>
    </location>
</feature>
<dbReference type="PANTHER" id="PTHR20952">
    <property type="entry name" value="ADP-RIBOSYLATION-LIKE FACTOR 6-INTERACTING PROTEIN"/>
    <property type="match status" value="1"/>
</dbReference>
<dbReference type="Proteomes" id="UP000728185">
    <property type="component" value="Unassembled WGS sequence"/>
</dbReference>
<dbReference type="PANTHER" id="PTHR20952:SF0">
    <property type="entry name" value="ADP-RIBOSYLATION FACTOR-LIKE PROTEIN 6-INTERACTING PROTEIN 1"/>
    <property type="match status" value="1"/>
</dbReference>
<gene>
    <name evidence="2" type="ORF">FBUS_02177</name>
</gene>
<name>A0A8E0RWY0_9TREM</name>
<feature type="transmembrane region" description="Helical" evidence="1">
    <location>
        <begin position="50"/>
        <end position="68"/>
    </location>
</feature>
<comment type="caution">
    <text evidence="2">The sequence shown here is derived from an EMBL/GenBank/DDBJ whole genome shotgun (WGS) entry which is preliminary data.</text>
</comment>